<dbReference type="GO" id="GO:0016301">
    <property type="term" value="F:kinase activity"/>
    <property type="evidence" value="ECO:0007669"/>
    <property type="project" value="UniProtKB-KW"/>
</dbReference>
<dbReference type="InterPro" id="IPR000600">
    <property type="entry name" value="ROK"/>
</dbReference>
<gene>
    <name evidence="2" type="ORF">Vau01_030720</name>
</gene>
<reference evidence="2" key="1">
    <citation type="submission" date="2021-01" db="EMBL/GenBank/DDBJ databases">
        <title>Whole genome shotgun sequence of Virgisporangium aurantiacum NBRC 16421.</title>
        <authorList>
            <person name="Komaki H."/>
            <person name="Tamura T."/>
        </authorList>
    </citation>
    <scope>NUCLEOTIDE SEQUENCE</scope>
    <source>
        <strain evidence="2">NBRC 16421</strain>
    </source>
</reference>
<dbReference type="SUPFAM" id="SSF53067">
    <property type="entry name" value="Actin-like ATPase domain"/>
    <property type="match status" value="1"/>
</dbReference>
<accession>A0A8J4DZB8</accession>
<name>A0A8J4DZB8_9ACTN</name>
<comment type="caution">
    <text evidence="2">The sequence shown here is derived from an EMBL/GenBank/DDBJ whole genome shotgun (WGS) entry which is preliminary data.</text>
</comment>
<dbReference type="RefSeq" id="WP_203992527.1">
    <property type="nucleotide sequence ID" value="NZ_BOPG01000019.1"/>
</dbReference>
<dbReference type="PANTHER" id="PTHR18964">
    <property type="entry name" value="ROK (REPRESSOR, ORF, KINASE) FAMILY"/>
    <property type="match status" value="1"/>
</dbReference>
<keyword evidence="2" id="KW-0808">Transferase</keyword>
<dbReference type="EMBL" id="BOPG01000019">
    <property type="protein sequence ID" value="GIJ55556.1"/>
    <property type="molecule type" value="Genomic_DNA"/>
</dbReference>
<keyword evidence="3" id="KW-1185">Reference proteome</keyword>
<dbReference type="PANTHER" id="PTHR18964:SF149">
    <property type="entry name" value="BIFUNCTIONAL UDP-N-ACETYLGLUCOSAMINE 2-EPIMERASE_N-ACETYLMANNOSAMINE KINASE"/>
    <property type="match status" value="1"/>
</dbReference>
<sequence>MTAPDVVIALDVGGTQIKGALVDAARTVHHTRRVDTGAHRGPAAVVRTIVDLAKRLARTARESGLTAVAVGLAAPGVVDEADGVAIWSANLGLRSVPLRDIVAADLGLPVALGHDVRAGAVAEARFGAGRGVGTAWFVAIGTGIAGAYVVDGRTDPGSSGRSGEIGHVVVRPAGPPCGCGGLGCLEAIASATAVARRYERRSGRTATARTVAMLAGSGDDTARAVWAETVAALADGLSIGVTLYDPGTVVIGGGLALAGPLLFTPLVEALDRRLTLTPAPPVVPAALGDQAGCRGAAELALDMMTRV</sequence>
<proteinExistence type="inferred from homology"/>
<evidence type="ECO:0000313" key="3">
    <source>
        <dbReference type="Proteomes" id="UP000612585"/>
    </source>
</evidence>
<dbReference type="Gene3D" id="3.30.420.40">
    <property type="match status" value="2"/>
</dbReference>
<evidence type="ECO:0000256" key="1">
    <source>
        <dbReference type="ARBA" id="ARBA00006479"/>
    </source>
</evidence>
<dbReference type="Proteomes" id="UP000612585">
    <property type="component" value="Unassembled WGS sequence"/>
</dbReference>
<dbReference type="Pfam" id="PF00480">
    <property type="entry name" value="ROK"/>
    <property type="match status" value="1"/>
</dbReference>
<evidence type="ECO:0000313" key="2">
    <source>
        <dbReference type="EMBL" id="GIJ55556.1"/>
    </source>
</evidence>
<dbReference type="InterPro" id="IPR043129">
    <property type="entry name" value="ATPase_NBD"/>
</dbReference>
<keyword evidence="2" id="KW-0418">Kinase</keyword>
<organism evidence="2 3">
    <name type="scientific">Virgisporangium aurantiacum</name>
    <dbReference type="NCBI Taxonomy" id="175570"/>
    <lineage>
        <taxon>Bacteria</taxon>
        <taxon>Bacillati</taxon>
        <taxon>Actinomycetota</taxon>
        <taxon>Actinomycetes</taxon>
        <taxon>Micromonosporales</taxon>
        <taxon>Micromonosporaceae</taxon>
        <taxon>Virgisporangium</taxon>
    </lineage>
</organism>
<dbReference type="AlphaFoldDB" id="A0A8J4DZB8"/>
<comment type="similarity">
    <text evidence="1">Belongs to the ROK (NagC/XylR) family.</text>
</comment>
<protein>
    <submittedName>
        <fullName evidence="2">Sugar kinase</fullName>
    </submittedName>
</protein>